<dbReference type="PROSITE" id="PS00383">
    <property type="entry name" value="TYR_PHOSPHATASE_1"/>
    <property type="match status" value="1"/>
</dbReference>
<dbReference type="AlphaFoldDB" id="A0A4R2D4D1"/>
<dbReference type="InterPro" id="IPR000387">
    <property type="entry name" value="Tyr_Pase_dom"/>
</dbReference>
<name>A0A4R2D4D1_SHIGR</name>
<keyword evidence="3" id="KW-1185">Reference proteome</keyword>
<dbReference type="PROSITE" id="PS50056">
    <property type="entry name" value="TYR_PHOSPHATASE_2"/>
    <property type="match status" value="1"/>
</dbReference>
<accession>A0A4R2D4D1</accession>
<comment type="caution">
    <text evidence="2">The sequence shown here is derived from an EMBL/GenBank/DDBJ whole genome shotgun (WGS) entry which is preliminary data.</text>
</comment>
<sequence>MGTIVVAPLGKIAELAVRHRCRDMLSLVAPKQNFHRPAIIAADRHLIVGVNDIAFAGTGDLVAPGEEHVAAIVGFARGWDQQAPLLVHCMMGVSRSPAAALIAALAVEPDQDEHDLAMRLRRASVQATPNARLVEIGDHVLSRGGRLVAAVRAIGRGADYVGDSPFVFSAAPQTLQP</sequence>
<evidence type="ECO:0000259" key="1">
    <source>
        <dbReference type="PROSITE" id="PS50056"/>
    </source>
</evidence>
<dbReference type="InterPro" id="IPR029021">
    <property type="entry name" value="Prot-tyrosine_phosphatase-like"/>
</dbReference>
<dbReference type="Gene3D" id="3.90.190.10">
    <property type="entry name" value="Protein tyrosine phosphatase superfamily"/>
    <property type="match status" value="1"/>
</dbReference>
<dbReference type="Proteomes" id="UP000295351">
    <property type="component" value="Unassembled WGS sequence"/>
</dbReference>
<dbReference type="SUPFAM" id="SSF52799">
    <property type="entry name" value="(Phosphotyrosine protein) phosphatases II"/>
    <property type="match status" value="1"/>
</dbReference>
<dbReference type="InterPro" id="IPR016130">
    <property type="entry name" value="Tyr_Pase_AS"/>
</dbReference>
<dbReference type="EMBL" id="SLVX01000002">
    <property type="protein sequence ID" value="TCN47732.1"/>
    <property type="molecule type" value="Genomic_DNA"/>
</dbReference>
<proteinExistence type="predicted"/>
<protein>
    <recommendedName>
        <fullName evidence="1">Tyrosine specific protein phosphatases domain-containing protein</fullName>
    </recommendedName>
</protein>
<feature type="domain" description="Tyrosine specific protein phosphatases" evidence="1">
    <location>
        <begin position="66"/>
        <end position="133"/>
    </location>
</feature>
<reference evidence="2 3" key="1">
    <citation type="submission" date="2019-03" db="EMBL/GenBank/DDBJ databases">
        <title>Genomic Encyclopedia of Type Strains, Phase IV (KMG-IV): sequencing the most valuable type-strain genomes for metagenomic binning, comparative biology and taxonomic classification.</title>
        <authorList>
            <person name="Goeker M."/>
        </authorList>
    </citation>
    <scope>NUCLEOTIDE SEQUENCE [LARGE SCALE GENOMIC DNA]</scope>
    <source>
        <strain evidence="2 3">DSM 18401</strain>
    </source>
</reference>
<evidence type="ECO:0000313" key="3">
    <source>
        <dbReference type="Proteomes" id="UP000295351"/>
    </source>
</evidence>
<dbReference type="RefSeq" id="WP_133033222.1">
    <property type="nucleotide sequence ID" value="NZ_BAABEI010000012.1"/>
</dbReference>
<organism evidence="2 3">
    <name type="scientific">Shinella granuli</name>
    <dbReference type="NCBI Taxonomy" id="323621"/>
    <lineage>
        <taxon>Bacteria</taxon>
        <taxon>Pseudomonadati</taxon>
        <taxon>Pseudomonadota</taxon>
        <taxon>Alphaproteobacteria</taxon>
        <taxon>Hyphomicrobiales</taxon>
        <taxon>Rhizobiaceae</taxon>
        <taxon>Shinella</taxon>
    </lineage>
</organism>
<gene>
    <name evidence="2" type="ORF">EV665_102252</name>
</gene>
<evidence type="ECO:0000313" key="2">
    <source>
        <dbReference type="EMBL" id="TCN47732.1"/>
    </source>
</evidence>